<feature type="region of interest" description="Disordered" evidence="1">
    <location>
        <begin position="242"/>
        <end position="261"/>
    </location>
</feature>
<proteinExistence type="predicted"/>
<accession>A0AAD9P472</accession>
<evidence type="ECO:0000313" key="2">
    <source>
        <dbReference type="EMBL" id="KAK2187706.1"/>
    </source>
</evidence>
<dbReference type="Proteomes" id="UP001209878">
    <property type="component" value="Unassembled WGS sequence"/>
</dbReference>
<name>A0AAD9P472_RIDPI</name>
<feature type="compositionally biased region" description="Polar residues" evidence="1">
    <location>
        <begin position="529"/>
        <end position="565"/>
    </location>
</feature>
<gene>
    <name evidence="2" type="ORF">NP493_156g01013</name>
</gene>
<feature type="compositionally biased region" description="Basic and acidic residues" evidence="1">
    <location>
        <begin position="314"/>
        <end position="325"/>
    </location>
</feature>
<reference evidence="2" key="1">
    <citation type="journal article" date="2023" name="Mol. Biol. Evol.">
        <title>Third-Generation Sequencing Reveals the Adaptive Role of the Epigenome in Three Deep-Sea Polychaetes.</title>
        <authorList>
            <person name="Perez M."/>
            <person name="Aroh O."/>
            <person name="Sun Y."/>
            <person name="Lan Y."/>
            <person name="Juniper S.K."/>
            <person name="Young C.R."/>
            <person name="Angers B."/>
            <person name="Qian P.Y."/>
        </authorList>
    </citation>
    <scope>NUCLEOTIDE SEQUENCE</scope>
    <source>
        <strain evidence="2">R07B-5</strain>
    </source>
</reference>
<organism evidence="2 3">
    <name type="scientific">Ridgeia piscesae</name>
    <name type="common">Tubeworm</name>
    <dbReference type="NCBI Taxonomy" id="27915"/>
    <lineage>
        <taxon>Eukaryota</taxon>
        <taxon>Metazoa</taxon>
        <taxon>Spiralia</taxon>
        <taxon>Lophotrochozoa</taxon>
        <taxon>Annelida</taxon>
        <taxon>Polychaeta</taxon>
        <taxon>Sedentaria</taxon>
        <taxon>Canalipalpata</taxon>
        <taxon>Sabellida</taxon>
        <taxon>Siboglinidae</taxon>
        <taxon>Ridgeia</taxon>
    </lineage>
</organism>
<feature type="compositionally biased region" description="Basic and acidic residues" evidence="1">
    <location>
        <begin position="276"/>
        <end position="301"/>
    </location>
</feature>
<evidence type="ECO:0000313" key="3">
    <source>
        <dbReference type="Proteomes" id="UP001209878"/>
    </source>
</evidence>
<keyword evidence="3" id="KW-1185">Reference proteome</keyword>
<feature type="region of interest" description="Disordered" evidence="1">
    <location>
        <begin position="276"/>
        <end position="325"/>
    </location>
</feature>
<dbReference type="EMBL" id="JAODUO010000156">
    <property type="protein sequence ID" value="KAK2187706.1"/>
    <property type="molecule type" value="Genomic_DNA"/>
</dbReference>
<feature type="compositionally biased region" description="Polar residues" evidence="1">
    <location>
        <begin position="491"/>
        <end position="521"/>
    </location>
</feature>
<protein>
    <submittedName>
        <fullName evidence="2">Uncharacterized protein</fullName>
    </submittedName>
</protein>
<comment type="caution">
    <text evidence="2">The sequence shown here is derived from an EMBL/GenBank/DDBJ whole genome shotgun (WGS) entry which is preliminary data.</text>
</comment>
<feature type="region of interest" description="Disordered" evidence="1">
    <location>
        <begin position="489"/>
        <end position="571"/>
    </location>
</feature>
<sequence>MESANEAIEHGVFRAVLKYSGSVTSYETMKNLVKKWLLEYACKLRYEQVLHWFAATADEHSLDEDGMHQTRLLLCTMVTIITQEDLQHFDVAISVIEHLHTTSTRAVTSHNLCMKLTTGLKVSSCFVQELGPPFMTKLKKLAKKFEAEINSCLPPTVIEKILQSGSSCELIKVLLAEKHAVMELFLDLLHSQDTGKLKEQISQHEILNLLQLVKPPADDAKVLGKLCVHWDSIVSFSSDHNLKPMYPQTNTSDTCRQDLDQSEKLDKDITRKLSDKTKKVKREDDTEDRVMTRCQKRHSDDGSDEDTMSPKRLCQSDKGERVTTTVPDRDSDMVTVKSRVIHLVTMMSPDHDSVTMAKPDCDAIAFSVPAYDTVTSQLCDSVTLIDPDHTAMSQDYDMVTVTSSDHDMVTVTSLDHDMVTVISSDHDMVTVTSSDHDMVTVTSSNQCTQGRIYKMKAPPPSTLSSLVSSQVVNSGMSSSDRSIMSITTSTQSEGANSQHLHTPSQSGGSNCQHLQASSQTDGSDHQHLQAPSNLWGSNSQHLQGPSQAGGSNSQHLQAPSQSGGSDRQHLQAHIQPEVTDRSQMEGSQTISFVTCDCTTTSWATAVLTQQHLPNAACGVEEIVVPSILAYHGKEEATSFISDSYSDCNLSRILQASDSTTNSDITTDPATILLPPLQRHLKHTLTRECVVKLHRNKELDTRVPIQHVELFS</sequence>
<dbReference type="AlphaFoldDB" id="A0AAD9P472"/>
<evidence type="ECO:0000256" key="1">
    <source>
        <dbReference type="SAM" id="MobiDB-lite"/>
    </source>
</evidence>